<evidence type="ECO:0000256" key="1">
    <source>
        <dbReference type="ARBA" id="ARBA00004141"/>
    </source>
</evidence>
<dbReference type="GO" id="GO:0015137">
    <property type="term" value="F:citrate transmembrane transporter activity"/>
    <property type="evidence" value="ECO:0007669"/>
    <property type="project" value="InterPro"/>
</dbReference>
<keyword evidence="5 6" id="KW-0472">Membrane</keyword>
<dbReference type="InterPro" id="IPR003474">
    <property type="entry name" value="Glcn_transporter"/>
</dbReference>
<proteinExistence type="predicted"/>
<evidence type="ECO:0000256" key="5">
    <source>
        <dbReference type="ARBA" id="ARBA00023136"/>
    </source>
</evidence>
<evidence type="ECO:0000256" key="4">
    <source>
        <dbReference type="ARBA" id="ARBA00022989"/>
    </source>
</evidence>
<dbReference type="RefSeq" id="WP_009335251.1">
    <property type="nucleotide sequence ID" value="NZ_CP015506.1"/>
</dbReference>
<dbReference type="Proteomes" id="UP000077856">
    <property type="component" value="Chromosome"/>
</dbReference>
<feature type="transmembrane region" description="Helical" evidence="6">
    <location>
        <begin position="358"/>
        <end position="378"/>
    </location>
</feature>
<dbReference type="NCBIfam" id="TIGR00784">
    <property type="entry name" value="citMHS"/>
    <property type="match status" value="1"/>
</dbReference>
<dbReference type="PANTHER" id="PTHR30354:SF26">
    <property type="entry name" value="TRANSPORTER, PUTATIVE-RELATED"/>
    <property type="match status" value="1"/>
</dbReference>
<feature type="transmembrane region" description="Helical" evidence="6">
    <location>
        <begin position="295"/>
        <end position="313"/>
    </location>
</feature>
<sequence>MLALLGYIMVAVFMALIMTKRMSALLALIIVPIVFALIGGFYTGIGDMMLEGIKQVAPTGVMLVFAILYFGIMIDAGLFEPIVNTILRIVKGDPLKIALGTVALASLVALDGDGTTTFIITVTAMLPLYKKLNMNLYMLSTLALLSIGVMNMTPWGGPTARVISSLQLTTEEVFLPLIPVMAAGIAFAFLVAWHFGLKERKRIGIFKMDDPIASEIQAAKEQTAAAIDHGEKSAELQRPKLIWVNAGLTIGLLIALIAGLLPLPVLFMLGFAIAAMINYPNLVQQKERIAAHAGNVLAVVALVFASGIFTGIMNGTGMVDAMATALVQVIPEQLGTQLPLITAITSMPFTYFMANDPYYYGIIPIIGETAASYNIPMAEIARASVLGQPAHVLSPLYAAGYLLVGMIGIDYGQNQRFALKWAVGSSVFMIIAAIAFGVISI</sequence>
<feature type="transmembrane region" description="Helical" evidence="6">
    <location>
        <begin position="421"/>
        <end position="439"/>
    </location>
</feature>
<dbReference type="STRING" id="1196031.A361_03865"/>
<feature type="transmembrane region" description="Helical" evidence="6">
    <location>
        <begin position="265"/>
        <end position="283"/>
    </location>
</feature>
<feature type="transmembrane region" description="Helical" evidence="6">
    <location>
        <begin position="241"/>
        <end position="259"/>
    </location>
</feature>
<evidence type="ECO:0000256" key="3">
    <source>
        <dbReference type="ARBA" id="ARBA00022692"/>
    </source>
</evidence>
<feature type="domain" description="Citrate transporter-like" evidence="7">
    <location>
        <begin position="14"/>
        <end position="387"/>
    </location>
</feature>
<reference evidence="8 9" key="1">
    <citation type="submission" date="2016-04" db="EMBL/GenBank/DDBJ databases">
        <title>Complete genome sequence of Bacillus oceanisediminis strain 2691.</title>
        <authorList>
            <person name="Jeong H."/>
            <person name="Kim H.J."/>
            <person name="Lee D.-W."/>
        </authorList>
    </citation>
    <scope>NUCLEOTIDE SEQUENCE [LARGE SCALE GENOMIC DNA]</scope>
    <source>
        <strain evidence="8 9">2691</strain>
    </source>
</reference>
<feature type="transmembrane region" description="Helical" evidence="6">
    <location>
        <begin position="57"/>
        <end position="79"/>
    </location>
</feature>
<dbReference type="InterPro" id="IPR004680">
    <property type="entry name" value="Cit_transptr-like_dom"/>
</dbReference>
<name>A0A160M723_9BACI</name>
<evidence type="ECO:0000256" key="2">
    <source>
        <dbReference type="ARBA" id="ARBA00022448"/>
    </source>
</evidence>
<dbReference type="KEGG" id="bon:A361_03865"/>
<feature type="transmembrane region" description="Helical" evidence="6">
    <location>
        <begin position="136"/>
        <end position="153"/>
    </location>
</feature>
<keyword evidence="3 6" id="KW-0812">Transmembrane</keyword>
<feature type="transmembrane region" description="Helical" evidence="6">
    <location>
        <begin position="390"/>
        <end position="409"/>
    </location>
</feature>
<feature type="transmembrane region" description="Helical" evidence="6">
    <location>
        <begin position="173"/>
        <end position="197"/>
    </location>
</feature>
<dbReference type="EMBL" id="CP015506">
    <property type="protein sequence ID" value="AND38289.1"/>
    <property type="molecule type" value="Genomic_DNA"/>
</dbReference>
<dbReference type="GO" id="GO:0005886">
    <property type="term" value="C:plasma membrane"/>
    <property type="evidence" value="ECO:0007669"/>
    <property type="project" value="TreeGrafter"/>
</dbReference>
<gene>
    <name evidence="8" type="ORF">A361_03865</name>
</gene>
<dbReference type="InterPro" id="IPR014738">
    <property type="entry name" value="Citrate_transporter"/>
</dbReference>
<evidence type="ECO:0000313" key="8">
    <source>
        <dbReference type="EMBL" id="AND38289.1"/>
    </source>
</evidence>
<evidence type="ECO:0000313" key="9">
    <source>
        <dbReference type="Proteomes" id="UP000077856"/>
    </source>
</evidence>
<dbReference type="eggNOG" id="COG2851">
    <property type="taxonomic scope" value="Bacteria"/>
</dbReference>
<organism evidence="8 9">
    <name type="scientific">Cytobacillus oceanisediminis 2691</name>
    <dbReference type="NCBI Taxonomy" id="1196031"/>
    <lineage>
        <taxon>Bacteria</taxon>
        <taxon>Bacillati</taxon>
        <taxon>Bacillota</taxon>
        <taxon>Bacilli</taxon>
        <taxon>Bacillales</taxon>
        <taxon>Bacillaceae</taxon>
        <taxon>Cytobacillus</taxon>
    </lineage>
</organism>
<evidence type="ECO:0000256" key="6">
    <source>
        <dbReference type="SAM" id="Phobius"/>
    </source>
</evidence>
<dbReference type="Pfam" id="PF03600">
    <property type="entry name" value="CitMHS"/>
    <property type="match status" value="1"/>
</dbReference>
<feature type="transmembrane region" description="Helical" evidence="6">
    <location>
        <begin position="99"/>
        <end position="129"/>
    </location>
</feature>
<comment type="subcellular location">
    <subcellularLocation>
        <location evidence="1">Membrane</location>
        <topology evidence="1">Multi-pass membrane protein</topology>
    </subcellularLocation>
</comment>
<dbReference type="GO" id="GO:0015128">
    <property type="term" value="F:gluconate transmembrane transporter activity"/>
    <property type="evidence" value="ECO:0007669"/>
    <property type="project" value="InterPro"/>
</dbReference>
<feature type="transmembrane region" description="Helical" evidence="6">
    <location>
        <begin position="25"/>
        <end position="45"/>
    </location>
</feature>
<evidence type="ECO:0000259" key="7">
    <source>
        <dbReference type="Pfam" id="PF03600"/>
    </source>
</evidence>
<protein>
    <submittedName>
        <fullName evidence="8">Citrate transporter</fullName>
    </submittedName>
</protein>
<accession>A0A160M723</accession>
<dbReference type="PANTHER" id="PTHR30354">
    <property type="entry name" value="GNT FAMILY GLUCONATE TRANSPORTER"/>
    <property type="match status" value="1"/>
</dbReference>
<dbReference type="AlphaFoldDB" id="A0A160M723"/>
<keyword evidence="4 6" id="KW-1133">Transmembrane helix</keyword>
<keyword evidence="2" id="KW-0813">Transport</keyword>